<organism evidence="1 2">
    <name type="scientific">Aeoliella mucimassa</name>
    <dbReference type="NCBI Taxonomy" id="2527972"/>
    <lineage>
        <taxon>Bacteria</taxon>
        <taxon>Pseudomonadati</taxon>
        <taxon>Planctomycetota</taxon>
        <taxon>Planctomycetia</taxon>
        <taxon>Pirellulales</taxon>
        <taxon>Lacipirellulaceae</taxon>
        <taxon>Aeoliella</taxon>
    </lineage>
</organism>
<sequence>MTISHLHRGRLVHEDLLISAIRDLTTEAWDSHQVRLPSGQVYQFLNDFIRDRSIREVLAKGILTDDEAVTLVLAHFETRLLYPSIEYQGGLPSDTWHTKGYSQATLDSLLALLRLHPPNK</sequence>
<proteinExistence type="predicted"/>
<accession>A0A518ARA9</accession>
<evidence type="ECO:0000313" key="1">
    <source>
        <dbReference type="EMBL" id="QDU57246.1"/>
    </source>
</evidence>
<gene>
    <name evidence="1" type="ORF">Pan181_34600</name>
</gene>
<dbReference type="Proteomes" id="UP000315750">
    <property type="component" value="Chromosome"/>
</dbReference>
<dbReference type="KEGG" id="amuc:Pan181_34600"/>
<evidence type="ECO:0000313" key="2">
    <source>
        <dbReference type="Proteomes" id="UP000315750"/>
    </source>
</evidence>
<dbReference type="AlphaFoldDB" id="A0A518ARA9"/>
<dbReference type="RefSeq" id="WP_145248285.1">
    <property type="nucleotide sequence ID" value="NZ_CP036278.1"/>
</dbReference>
<name>A0A518ARA9_9BACT</name>
<keyword evidence="2" id="KW-1185">Reference proteome</keyword>
<protein>
    <submittedName>
        <fullName evidence="1">Uncharacterized protein</fullName>
    </submittedName>
</protein>
<reference evidence="1 2" key="1">
    <citation type="submission" date="2019-02" db="EMBL/GenBank/DDBJ databases">
        <title>Deep-cultivation of Planctomycetes and their phenomic and genomic characterization uncovers novel biology.</title>
        <authorList>
            <person name="Wiegand S."/>
            <person name="Jogler M."/>
            <person name="Boedeker C."/>
            <person name="Pinto D."/>
            <person name="Vollmers J."/>
            <person name="Rivas-Marin E."/>
            <person name="Kohn T."/>
            <person name="Peeters S.H."/>
            <person name="Heuer A."/>
            <person name="Rast P."/>
            <person name="Oberbeckmann S."/>
            <person name="Bunk B."/>
            <person name="Jeske O."/>
            <person name="Meyerdierks A."/>
            <person name="Storesund J.E."/>
            <person name="Kallscheuer N."/>
            <person name="Luecker S."/>
            <person name="Lage O.M."/>
            <person name="Pohl T."/>
            <person name="Merkel B.J."/>
            <person name="Hornburger P."/>
            <person name="Mueller R.-W."/>
            <person name="Bruemmer F."/>
            <person name="Labrenz M."/>
            <person name="Spormann A.M."/>
            <person name="Op den Camp H."/>
            <person name="Overmann J."/>
            <person name="Amann R."/>
            <person name="Jetten M.S.M."/>
            <person name="Mascher T."/>
            <person name="Medema M.H."/>
            <person name="Devos D.P."/>
            <person name="Kaster A.-K."/>
            <person name="Ovreas L."/>
            <person name="Rohde M."/>
            <person name="Galperin M.Y."/>
            <person name="Jogler C."/>
        </authorList>
    </citation>
    <scope>NUCLEOTIDE SEQUENCE [LARGE SCALE GENOMIC DNA]</scope>
    <source>
        <strain evidence="1 2">Pan181</strain>
    </source>
</reference>
<dbReference type="EMBL" id="CP036278">
    <property type="protein sequence ID" value="QDU57246.1"/>
    <property type="molecule type" value="Genomic_DNA"/>
</dbReference>